<dbReference type="Pfam" id="PF05678">
    <property type="entry name" value="VQ"/>
    <property type="match status" value="1"/>
</dbReference>
<sequence>MGVIMRSKRGSPSEKLKLGMHEDSHIVSKLKPKIRIVHIFAPEVIKTDTENFRELVQRLTGKPAKEEDTDEKARNGGKEAKVVTKCINGDVRKKEGLWREEINSEGFVDGDIDEFLHSLGDLPLIL</sequence>
<dbReference type="AlphaFoldDB" id="A0A9D5HRX1"/>
<evidence type="ECO:0000313" key="2">
    <source>
        <dbReference type="EMBL" id="KAJ0961693.1"/>
    </source>
</evidence>
<protein>
    <recommendedName>
        <fullName evidence="1">VQ domain-containing protein</fullName>
    </recommendedName>
</protein>
<organism evidence="3 4">
    <name type="scientific">Dioscorea zingiberensis</name>
    <dbReference type="NCBI Taxonomy" id="325984"/>
    <lineage>
        <taxon>Eukaryota</taxon>
        <taxon>Viridiplantae</taxon>
        <taxon>Streptophyta</taxon>
        <taxon>Embryophyta</taxon>
        <taxon>Tracheophyta</taxon>
        <taxon>Spermatophyta</taxon>
        <taxon>Magnoliopsida</taxon>
        <taxon>Liliopsida</taxon>
        <taxon>Dioscoreales</taxon>
        <taxon>Dioscoreaceae</taxon>
        <taxon>Dioscorea</taxon>
    </lineage>
</organism>
<dbReference type="PANTHER" id="PTHR33143">
    <property type="entry name" value="F16F4.1 PROTEIN-RELATED"/>
    <property type="match status" value="1"/>
</dbReference>
<dbReference type="Proteomes" id="UP001085076">
    <property type="component" value="Miscellaneous, Linkage group lg01"/>
</dbReference>
<dbReference type="OrthoDB" id="693437at2759"/>
<accession>A0A9D5HRX1</accession>
<gene>
    <name evidence="2" type="ORF">J5N97_000012</name>
    <name evidence="3" type="ORF">J5N97_005461</name>
</gene>
<dbReference type="GO" id="GO:0005634">
    <property type="term" value="C:nucleus"/>
    <property type="evidence" value="ECO:0007669"/>
    <property type="project" value="TreeGrafter"/>
</dbReference>
<evidence type="ECO:0000259" key="1">
    <source>
        <dbReference type="Pfam" id="PF05678"/>
    </source>
</evidence>
<proteinExistence type="predicted"/>
<reference evidence="3" key="1">
    <citation type="submission" date="2021-03" db="EMBL/GenBank/DDBJ databases">
        <authorList>
            <person name="Li Z."/>
            <person name="Yang C."/>
        </authorList>
    </citation>
    <scope>NUCLEOTIDE SEQUENCE</scope>
    <source>
        <strain evidence="3">Dzin_1.0</strain>
        <tissue evidence="3">Leaf</tissue>
    </source>
</reference>
<dbReference type="PANTHER" id="PTHR33143:SF74">
    <property type="entry name" value="VQ MOTIF-CONTAINING PROTEIN 18"/>
    <property type="match status" value="1"/>
</dbReference>
<dbReference type="InterPro" id="IPR039607">
    <property type="entry name" value="VQ_8/17/18/20/21/25"/>
</dbReference>
<dbReference type="EMBL" id="JAGGNH010000011">
    <property type="protein sequence ID" value="KAJ0961693.1"/>
    <property type="molecule type" value="Genomic_DNA"/>
</dbReference>
<dbReference type="InterPro" id="IPR008889">
    <property type="entry name" value="VQ"/>
</dbReference>
<comment type="caution">
    <text evidence="3">The sequence shown here is derived from an EMBL/GenBank/DDBJ whole genome shotgun (WGS) entry which is preliminary data.</text>
</comment>
<dbReference type="EMBL" id="JAGGNH010000001">
    <property type="protein sequence ID" value="KAJ0987105.1"/>
    <property type="molecule type" value="Genomic_DNA"/>
</dbReference>
<keyword evidence="4" id="KW-1185">Reference proteome</keyword>
<name>A0A9D5HRX1_9LILI</name>
<reference evidence="3 4" key="2">
    <citation type="journal article" date="2022" name="Hortic Res">
        <title>The genome of Dioscorea zingiberensis sheds light on the biosynthesis, origin and evolution of the medicinally important diosgenin saponins.</title>
        <authorList>
            <person name="Li Y."/>
            <person name="Tan C."/>
            <person name="Li Z."/>
            <person name="Guo J."/>
            <person name="Li S."/>
            <person name="Chen X."/>
            <person name="Wang C."/>
            <person name="Dai X."/>
            <person name="Yang H."/>
            <person name="Song W."/>
            <person name="Hou L."/>
            <person name="Xu J."/>
            <person name="Tong Z."/>
            <person name="Xu A."/>
            <person name="Yuan X."/>
            <person name="Wang W."/>
            <person name="Yang Q."/>
            <person name="Chen L."/>
            <person name="Sun Z."/>
            <person name="Wang K."/>
            <person name="Pan B."/>
            <person name="Chen J."/>
            <person name="Bao Y."/>
            <person name="Liu F."/>
            <person name="Qi X."/>
            <person name="Gang D.R."/>
            <person name="Wen J."/>
            <person name="Li J."/>
        </authorList>
    </citation>
    <scope>NUCLEOTIDE SEQUENCE</scope>
    <source>
        <strain evidence="3">Dzin_1.0</strain>
    </source>
</reference>
<feature type="domain" description="VQ" evidence="1">
    <location>
        <begin position="39"/>
        <end position="64"/>
    </location>
</feature>
<evidence type="ECO:0000313" key="4">
    <source>
        <dbReference type="Proteomes" id="UP001085076"/>
    </source>
</evidence>
<evidence type="ECO:0000313" key="3">
    <source>
        <dbReference type="EMBL" id="KAJ0987105.1"/>
    </source>
</evidence>